<name>A0A0W8I196_9MICO</name>
<dbReference type="Pfam" id="PF01297">
    <property type="entry name" value="ZnuA"/>
    <property type="match status" value="1"/>
</dbReference>
<evidence type="ECO:0000256" key="5">
    <source>
        <dbReference type="SAM" id="Coils"/>
    </source>
</evidence>
<dbReference type="GO" id="GO:0030001">
    <property type="term" value="P:metal ion transport"/>
    <property type="evidence" value="ECO:0007669"/>
    <property type="project" value="InterPro"/>
</dbReference>
<dbReference type="PANTHER" id="PTHR42953">
    <property type="entry name" value="HIGH-AFFINITY ZINC UPTAKE SYSTEM PROTEIN ZNUA-RELATED"/>
    <property type="match status" value="1"/>
</dbReference>
<evidence type="ECO:0000256" key="3">
    <source>
        <dbReference type="ARBA" id="ARBA00022729"/>
    </source>
</evidence>
<keyword evidence="5" id="KW-0175">Coiled coil</keyword>
<reference evidence="8 9" key="1">
    <citation type="submission" date="2015-12" db="EMBL/GenBank/DDBJ databases">
        <title>Serinicoccus chungangenesis strain CD08_5 genome sequencing and assembly.</title>
        <authorList>
            <person name="Chander A.M."/>
            <person name="Kaur G."/>
            <person name="Nair G.R."/>
            <person name="Dhawan D.K."/>
            <person name="Kochhar R.K."/>
            <person name="Mayilraj S."/>
            <person name="Bhadada S.K."/>
        </authorList>
    </citation>
    <scope>NUCLEOTIDE SEQUENCE [LARGE SCALE GENOMIC DNA]</scope>
    <source>
        <strain evidence="8 9">CD08_5</strain>
    </source>
</reference>
<evidence type="ECO:0000313" key="8">
    <source>
        <dbReference type="EMBL" id="KUG51497.1"/>
    </source>
</evidence>
<dbReference type="GO" id="GO:0007155">
    <property type="term" value="P:cell adhesion"/>
    <property type="evidence" value="ECO:0007669"/>
    <property type="project" value="InterPro"/>
</dbReference>
<comment type="caution">
    <text evidence="8">The sequence shown here is derived from an EMBL/GenBank/DDBJ whole genome shotgun (WGS) entry which is preliminary data.</text>
</comment>
<dbReference type="OrthoDB" id="9810636at2"/>
<evidence type="ECO:0000256" key="1">
    <source>
        <dbReference type="ARBA" id="ARBA00011028"/>
    </source>
</evidence>
<evidence type="ECO:0000256" key="6">
    <source>
        <dbReference type="SAM" id="MobiDB-lite"/>
    </source>
</evidence>
<keyword evidence="3 7" id="KW-0732">Signal</keyword>
<feature type="signal peptide" evidence="7">
    <location>
        <begin position="1"/>
        <end position="20"/>
    </location>
</feature>
<comment type="similarity">
    <text evidence="1 4">Belongs to the bacterial solute-binding protein 9 family.</text>
</comment>
<protein>
    <submittedName>
        <fullName evidence="8">ABC transporter substrate-binding protein</fullName>
    </submittedName>
</protein>
<evidence type="ECO:0000256" key="4">
    <source>
        <dbReference type="RuleBase" id="RU003512"/>
    </source>
</evidence>
<keyword evidence="9" id="KW-1185">Reference proteome</keyword>
<dbReference type="PRINTS" id="PR00690">
    <property type="entry name" value="ADHESNFAMILY"/>
</dbReference>
<dbReference type="Proteomes" id="UP000054837">
    <property type="component" value="Unassembled WGS sequence"/>
</dbReference>
<feature type="compositionally biased region" description="Basic and acidic residues" evidence="6">
    <location>
        <begin position="130"/>
        <end position="153"/>
    </location>
</feature>
<dbReference type="PROSITE" id="PS51257">
    <property type="entry name" value="PROKAR_LIPOPROTEIN"/>
    <property type="match status" value="1"/>
</dbReference>
<proteinExistence type="inferred from homology"/>
<dbReference type="STRING" id="767452.AVL62_09155"/>
<feature type="region of interest" description="Disordered" evidence="6">
    <location>
        <begin position="128"/>
        <end position="153"/>
    </location>
</feature>
<evidence type="ECO:0000256" key="2">
    <source>
        <dbReference type="ARBA" id="ARBA00022448"/>
    </source>
</evidence>
<dbReference type="InterPro" id="IPR006127">
    <property type="entry name" value="ZnuA-like"/>
</dbReference>
<dbReference type="AlphaFoldDB" id="A0A0W8I196"/>
<gene>
    <name evidence="8" type="ORF">AVL62_09155</name>
</gene>
<dbReference type="EMBL" id="LQBL01000032">
    <property type="protein sequence ID" value="KUG51497.1"/>
    <property type="molecule type" value="Genomic_DNA"/>
</dbReference>
<feature type="coiled-coil region" evidence="5">
    <location>
        <begin position="180"/>
        <end position="207"/>
    </location>
</feature>
<dbReference type="InterPro" id="IPR006128">
    <property type="entry name" value="Lipoprotein_PsaA-like"/>
</dbReference>
<dbReference type="InterPro" id="IPR050492">
    <property type="entry name" value="Bact_metal-bind_prot9"/>
</dbReference>
<dbReference type="SUPFAM" id="SSF53807">
    <property type="entry name" value="Helical backbone' metal receptor"/>
    <property type="match status" value="1"/>
</dbReference>
<dbReference type="PANTHER" id="PTHR42953:SF3">
    <property type="entry name" value="HIGH-AFFINITY ZINC UPTAKE SYSTEM PROTEIN ZNUA"/>
    <property type="match status" value="1"/>
</dbReference>
<organism evidence="8 9">
    <name type="scientific">Serinicoccus chungangensis</name>
    <dbReference type="NCBI Taxonomy" id="767452"/>
    <lineage>
        <taxon>Bacteria</taxon>
        <taxon>Bacillati</taxon>
        <taxon>Actinomycetota</taxon>
        <taxon>Actinomycetes</taxon>
        <taxon>Micrococcales</taxon>
        <taxon>Ornithinimicrobiaceae</taxon>
        <taxon>Serinicoccus</taxon>
    </lineage>
</organism>
<feature type="chain" id="PRO_5038682671" evidence="7">
    <location>
        <begin position="21"/>
        <end position="321"/>
    </location>
</feature>
<sequence>MPRLRTPVILASCLALVLGACGTTSEGSGTADGSGEEASLEVVASFYPLEYLVERIAGERAEISVLTGPGADPHDAELSPRAVETVGRADLVVYSSGLQAPVDDAVAGQAPDTSLDVTPVADLMVAGESAEEHAEHDHAEEGDGHDHGGEDPHFWLDTQRYADVAEAVADRLAQVDPEGADTYQANVADLVSDLEALDEEYAAALADCESRDLVTSHEAFGYLAARYDLHQYGITGISPESEPSPARLAEVSAQVEELGVDTVFAEPLVGDQIASTVAQETGVEVLTLDPIESLTEATADSDYRQIMRANLEAMSEGLGCS</sequence>
<keyword evidence="2 4" id="KW-0813">Transport</keyword>
<dbReference type="Gene3D" id="3.40.50.1980">
    <property type="entry name" value="Nitrogenase molybdenum iron protein domain"/>
    <property type="match status" value="2"/>
</dbReference>
<dbReference type="InterPro" id="IPR006129">
    <property type="entry name" value="AdhesinB"/>
</dbReference>
<evidence type="ECO:0000313" key="9">
    <source>
        <dbReference type="Proteomes" id="UP000054837"/>
    </source>
</evidence>
<dbReference type="PRINTS" id="PR00691">
    <property type="entry name" value="ADHESINB"/>
</dbReference>
<dbReference type="RefSeq" id="WP_058892393.1">
    <property type="nucleotide sequence ID" value="NZ_LQBL01000032.1"/>
</dbReference>
<accession>A0A0W8I196</accession>
<dbReference type="GO" id="GO:0046872">
    <property type="term" value="F:metal ion binding"/>
    <property type="evidence" value="ECO:0007669"/>
    <property type="project" value="InterPro"/>
</dbReference>
<evidence type="ECO:0000256" key="7">
    <source>
        <dbReference type="SAM" id="SignalP"/>
    </source>
</evidence>